<dbReference type="EMBL" id="FR695877">
    <property type="protein sequence ID" value="CBX30885.1"/>
    <property type="molecule type" value="Genomic_DNA"/>
</dbReference>
<evidence type="ECO:0000313" key="1">
    <source>
        <dbReference type="EMBL" id="CBX30885.1"/>
    </source>
</evidence>
<sequence>MSFQRRPEPRISLVSGYRIKSGMTVWERFYVFFGQSFARQGMQADMIAVRPGWDMTPVLMVG</sequence>
<gene>
    <name evidence="1" type="ORF">N47_E43970</name>
</gene>
<dbReference type="AlphaFoldDB" id="E1YLA2"/>
<organism evidence="1">
    <name type="scientific">uncultured Desulfobacterium sp</name>
    <dbReference type="NCBI Taxonomy" id="201089"/>
    <lineage>
        <taxon>Bacteria</taxon>
        <taxon>Pseudomonadati</taxon>
        <taxon>Thermodesulfobacteriota</taxon>
        <taxon>Desulfobacteria</taxon>
        <taxon>Desulfobacterales</taxon>
        <taxon>Desulfobacteriaceae</taxon>
        <taxon>Desulfobacterium</taxon>
        <taxon>environmental samples</taxon>
    </lineage>
</organism>
<proteinExistence type="predicted"/>
<reference evidence="1" key="1">
    <citation type="journal article" date="2011" name="Environ. Microbiol.">
        <title>Genomic insights into the metabolic potential of the polycyclic aromatic hydrocarbon degrading sulfate-reducing Deltaproteobacterium N47.</title>
        <authorList>
            <person name="Bergmann F."/>
            <person name="Selesi D."/>
            <person name="Weinmaier T."/>
            <person name="Tischler P."/>
            <person name="Rattei T."/>
            <person name="Meckenstock R.U."/>
        </authorList>
    </citation>
    <scope>NUCLEOTIDE SEQUENCE</scope>
</reference>
<accession>E1YLA2</accession>
<name>E1YLA2_9BACT</name>
<protein>
    <submittedName>
        <fullName evidence="1">Uncharacterized protein</fullName>
    </submittedName>
</protein>